<evidence type="ECO:0000313" key="1">
    <source>
        <dbReference type="EMBL" id="KRH49182.1"/>
    </source>
</evidence>
<organism evidence="1">
    <name type="scientific">Glycine max</name>
    <name type="common">Soybean</name>
    <name type="synonym">Glycine hispida</name>
    <dbReference type="NCBI Taxonomy" id="3847"/>
    <lineage>
        <taxon>Eukaryota</taxon>
        <taxon>Viridiplantae</taxon>
        <taxon>Streptophyta</taxon>
        <taxon>Embryophyta</taxon>
        <taxon>Tracheophyta</taxon>
        <taxon>Spermatophyta</taxon>
        <taxon>Magnoliopsida</taxon>
        <taxon>eudicotyledons</taxon>
        <taxon>Gunneridae</taxon>
        <taxon>Pentapetalae</taxon>
        <taxon>rosids</taxon>
        <taxon>fabids</taxon>
        <taxon>Fabales</taxon>
        <taxon>Fabaceae</taxon>
        <taxon>Papilionoideae</taxon>
        <taxon>50 kb inversion clade</taxon>
        <taxon>NPAAA clade</taxon>
        <taxon>indigoferoid/millettioid clade</taxon>
        <taxon>Phaseoleae</taxon>
        <taxon>Glycine</taxon>
        <taxon>Glycine subgen. Soja</taxon>
    </lineage>
</organism>
<evidence type="ECO:0000313" key="3">
    <source>
        <dbReference type="Proteomes" id="UP000008827"/>
    </source>
</evidence>
<name>A0A0R0J2V2_SOYBN</name>
<reference evidence="1" key="3">
    <citation type="submission" date="2018-07" db="EMBL/GenBank/DDBJ databases">
        <title>WGS assembly of Glycine max.</title>
        <authorList>
            <person name="Schmutz J."/>
            <person name="Cannon S."/>
            <person name="Schlueter J."/>
            <person name="Ma J."/>
            <person name="Mitros T."/>
            <person name="Nelson W."/>
            <person name="Hyten D."/>
            <person name="Song Q."/>
            <person name="Thelen J."/>
            <person name="Cheng J."/>
            <person name="Xu D."/>
            <person name="Hellsten U."/>
            <person name="May G."/>
            <person name="Yu Y."/>
            <person name="Sakurai T."/>
            <person name="Umezawa T."/>
            <person name="Bhattacharyya M."/>
            <person name="Sandhu D."/>
            <person name="Valliyodan B."/>
            <person name="Lindquist E."/>
            <person name="Peto M."/>
            <person name="Grant D."/>
            <person name="Shu S."/>
            <person name="Goodstein D."/>
            <person name="Barry K."/>
            <person name="Futrell-Griggs M."/>
            <person name="Abernathy B."/>
            <person name="Du J."/>
            <person name="Tian Z."/>
            <person name="Zhu L."/>
            <person name="Gill N."/>
            <person name="Joshi T."/>
            <person name="Libault M."/>
            <person name="Sethuraman A."/>
            <person name="Zhang X."/>
            <person name="Shinozaki K."/>
            <person name="Nguyen H."/>
            <person name="Wing R."/>
            <person name="Cregan P."/>
            <person name="Specht J."/>
            <person name="Grimwood J."/>
            <person name="Rokhsar D."/>
            <person name="Stacey G."/>
            <person name="Shoemaker R."/>
            <person name="Jackson S."/>
        </authorList>
    </citation>
    <scope>NUCLEOTIDE SEQUENCE</scope>
    <source>
        <tissue evidence="1">Callus</tissue>
    </source>
</reference>
<accession>A0A0R0J2V2</accession>
<dbReference type="EnsemblPlants" id="KRH49182">
    <property type="protein sequence ID" value="KRH49182"/>
    <property type="gene ID" value="GLYMA_07G137800"/>
</dbReference>
<reference evidence="1 2" key="1">
    <citation type="journal article" date="2010" name="Nature">
        <title>Genome sequence of the palaeopolyploid soybean.</title>
        <authorList>
            <person name="Schmutz J."/>
            <person name="Cannon S.B."/>
            <person name="Schlueter J."/>
            <person name="Ma J."/>
            <person name="Mitros T."/>
            <person name="Nelson W."/>
            <person name="Hyten D.L."/>
            <person name="Song Q."/>
            <person name="Thelen J.J."/>
            <person name="Cheng J."/>
            <person name="Xu D."/>
            <person name="Hellsten U."/>
            <person name="May G.D."/>
            <person name="Yu Y."/>
            <person name="Sakurai T."/>
            <person name="Umezawa T."/>
            <person name="Bhattacharyya M.K."/>
            <person name="Sandhu D."/>
            <person name="Valliyodan B."/>
            <person name="Lindquist E."/>
            <person name="Peto M."/>
            <person name="Grant D."/>
            <person name="Shu S."/>
            <person name="Goodstein D."/>
            <person name="Barry K."/>
            <person name="Futrell-Griggs M."/>
            <person name="Abernathy B."/>
            <person name="Du J."/>
            <person name="Tian Z."/>
            <person name="Zhu L."/>
            <person name="Gill N."/>
            <person name="Joshi T."/>
            <person name="Libault M."/>
            <person name="Sethuraman A."/>
            <person name="Zhang X.-C."/>
            <person name="Shinozaki K."/>
            <person name="Nguyen H.T."/>
            <person name="Wing R.A."/>
            <person name="Cregan P."/>
            <person name="Specht J."/>
            <person name="Grimwood J."/>
            <person name="Rokhsar D."/>
            <person name="Stacey G."/>
            <person name="Shoemaker R.C."/>
            <person name="Jackson S.A."/>
        </authorList>
    </citation>
    <scope>NUCLEOTIDE SEQUENCE</scope>
    <source>
        <strain evidence="2">cv. Williams 82</strain>
        <tissue evidence="1">Callus</tissue>
    </source>
</reference>
<evidence type="ECO:0000313" key="2">
    <source>
        <dbReference type="EnsemblPlants" id="KRH49182"/>
    </source>
</evidence>
<proteinExistence type="predicted"/>
<dbReference type="EMBL" id="CM000840">
    <property type="protein sequence ID" value="KRH49182.1"/>
    <property type="molecule type" value="Genomic_DNA"/>
</dbReference>
<dbReference type="Proteomes" id="UP000008827">
    <property type="component" value="Chromosome 7"/>
</dbReference>
<protein>
    <recommendedName>
        <fullName evidence="4">DUF674 family protein</fullName>
    </recommendedName>
</protein>
<dbReference type="Pfam" id="PF05056">
    <property type="entry name" value="DUF674"/>
    <property type="match status" value="1"/>
</dbReference>
<dbReference type="PANTHER" id="PTHR33103">
    <property type="entry name" value="OS01G0153900 PROTEIN"/>
    <property type="match status" value="1"/>
</dbReference>
<dbReference type="STRING" id="3847.A0A0R0J2V2"/>
<evidence type="ECO:0008006" key="4">
    <source>
        <dbReference type="Google" id="ProtNLM"/>
    </source>
</evidence>
<dbReference type="AlphaFoldDB" id="A0A0R0J2V2"/>
<gene>
    <name evidence="1" type="ORF">GLYMA_07G137800</name>
</gene>
<dbReference type="PANTHER" id="PTHR33103:SF102">
    <property type="entry name" value="DUF674 FAMILY PROTEIN"/>
    <property type="match status" value="1"/>
</dbReference>
<keyword evidence="3" id="KW-1185">Reference proteome</keyword>
<dbReference type="InterPro" id="IPR007750">
    <property type="entry name" value="DUF674"/>
</dbReference>
<dbReference type="PaxDb" id="3847-GLYMA07G16560.2"/>
<dbReference type="OMA" id="INIGMAE"/>
<sequence>MPSTQEEQISLKLLVYKKTNKVILAEAGKDFVDVLFCFLTMPLGTIARLVQTSDLGPGGVGCLSSLYGKMQLRPGNSSLEYCRSLKFNIDDTEPLRHFLCMNFPCSYDLLSAFKNESFNCGDLLARSVSVKSDKVYNGFVKDVATFIVTDDLVVIPNAMDSSFGVLQKFGVKSWSSIQEMTVNVTKKKVIFGSIDGLYNSIVGLNENKYLIAKEVKNRLVDPGLAPQFKLSMKVFPIIEQTSQYHCYYQRRGYTDSNYFYLTNGCRSYGSAMFMATDDLVVERMSPSSGVSLLNRLKTSLNDVKEKFVTIGIKEVRCSLKL</sequence>
<dbReference type="InParanoid" id="A0A0R0J2V2"/>
<reference evidence="2" key="2">
    <citation type="submission" date="2018-02" db="UniProtKB">
        <authorList>
            <consortium name="EnsemblPlants"/>
        </authorList>
    </citation>
    <scope>IDENTIFICATION</scope>
    <source>
        <strain evidence="2">Williams 82</strain>
    </source>
</reference>
<dbReference type="Gramene" id="KRH49182">
    <property type="protein sequence ID" value="KRH49182"/>
    <property type="gene ID" value="GLYMA_07G137800"/>
</dbReference>